<dbReference type="Gene3D" id="3.40.50.2020">
    <property type="match status" value="1"/>
</dbReference>
<name>A0A0G0T299_9BACT</name>
<gene>
    <name evidence="1" type="ORF">UU12_C0007G0005</name>
</gene>
<dbReference type="EMBL" id="LBZK01000007">
    <property type="protein sequence ID" value="KKR71134.1"/>
    <property type="molecule type" value="Genomic_DNA"/>
</dbReference>
<proteinExistence type="predicted"/>
<comment type="caution">
    <text evidence="1">The sequence shown here is derived from an EMBL/GenBank/DDBJ whole genome shotgun (WGS) entry which is preliminary data.</text>
</comment>
<protein>
    <submittedName>
        <fullName evidence="1">Uncharacterized protein</fullName>
    </submittedName>
</protein>
<evidence type="ECO:0000313" key="1">
    <source>
        <dbReference type="EMBL" id="KKR71134.1"/>
    </source>
</evidence>
<dbReference type="STRING" id="1618563.UU12_C0007G0005"/>
<reference evidence="1 2" key="1">
    <citation type="journal article" date="2015" name="Nature">
        <title>rRNA introns, odd ribosomes, and small enigmatic genomes across a large radiation of phyla.</title>
        <authorList>
            <person name="Brown C.T."/>
            <person name="Hug L.A."/>
            <person name="Thomas B.C."/>
            <person name="Sharon I."/>
            <person name="Castelle C.J."/>
            <person name="Singh A."/>
            <person name="Wilkins M.J."/>
            <person name="Williams K.H."/>
            <person name="Banfield J.F."/>
        </authorList>
    </citation>
    <scope>NUCLEOTIDE SEQUENCE [LARGE SCALE GENOMIC DNA]</scope>
</reference>
<evidence type="ECO:0000313" key="2">
    <source>
        <dbReference type="Proteomes" id="UP000034562"/>
    </source>
</evidence>
<dbReference type="AlphaFoldDB" id="A0A0G0T299"/>
<accession>A0A0G0T299</accession>
<sequence>MNYYTLKIDKITRQLPIISIGANLKVASVNLLGDTELVELVPKKLLSFVEKIFMDIWFHLLKRT</sequence>
<organism evidence="1 2">
    <name type="scientific">Candidatus Woesebacteria bacterium GW2011_GWA2_40_7b</name>
    <dbReference type="NCBI Taxonomy" id="1618563"/>
    <lineage>
        <taxon>Bacteria</taxon>
        <taxon>Candidatus Woeseibacteriota</taxon>
    </lineage>
</organism>
<dbReference type="InterPro" id="IPR029057">
    <property type="entry name" value="PRTase-like"/>
</dbReference>
<dbReference type="Proteomes" id="UP000034562">
    <property type="component" value="Unassembled WGS sequence"/>
</dbReference>